<evidence type="ECO:0000313" key="2">
    <source>
        <dbReference type="EMBL" id="QDH13754.1"/>
    </source>
</evidence>
<name>A0A4Y6U973_9PROT</name>
<evidence type="ECO:0000256" key="1">
    <source>
        <dbReference type="SAM" id="MobiDB-lite"/>
    </source>
</evidence>
<dbReference type="Pfam" id="PF12787">
    <property type="entry name" value="EcsC"/>
    <property type="match status" value="1"/>
</dbReference>
<dbReference type="EMBL" id="CP038231">
    <property type="protein sequence ID" value="QDH13754.1"/>
    <property type="molecule type" value="Genomic_DNA"/>
</dbReference>
<dbReference type="RefSeq" id="WP_141443462.1">
    <property type="nucleotide sequence ID" value="NZ_CP038231.1"/>
</dbReference>
<dbReference type="PANTHER" id="PTHR41260:SF1">
    <property type="entry name" value="PROTEIN ECSC"/>
    <property type="match status" value="1"/>
</dbReference>
<organism evidence="2 3">
    <name type="scientific">Formicincola oecophyllae</name>
    <dbReference type="NCBI Taxonomy" id="2558361"/>
    <lineage>
        <taxon>Bacteria</taxon>
        <taxon>Pseudomonadati</taxon>
        <taxon>Pseudomonadota</taxon>
        <taxon>Alphaproteobacteria</taxon>
        <taxon>Acetobacterales</taxon>
        <taxon>Acetobacteraceae</taxon>
        <taxon>Formicincola</taxon>
    </lineage>
</organism>
<dbReference type="Proteomes" id="UP000318709">
    <property type="component" value="Chromosome"/>
</dbReference>
<sequence>MTASSSTTLPDQPLWRDMDQEATRQLHAALAGVEKERGTLSRLAGLMGGAAGQAAQLGAQGMALMPGLSERIQGAARKAIEGAYSVAILGLAEKRPGVTAPTQQAAPGRIPSEMRENLSQMAVAVSGALGGFGGFLTMMPDVGFTTLTIMREIAAIAQEEGEDLSSPDTRRACLEVFALEHYGTRPQQGEGDPDGISAGENKELGFFAARALLRGRPLVLLMAEVAGHYGLGLSRKLAAQMVPVAGALCGAALNSAFLAHYRAVARAHFTIRRLERNHGDAVRAAAEAWRGSQPAPGKATPKGPAPEPEGQDVSYTG</sequence>
<dbReference type="PANTHER" id="PTHR41260">
    <property type="entry name" value="PROTEIN ECSC"/>
    <property type="match status" value="1"/>
</dbReference>
<dbReference type="InterPro" id="IPR024787">
    <property type="entry name" value="EcsC"/>
</dbReference>
<proteinExistence type="predicted"/>
<feature type="region of interest" description="Disordered" evidence="1">
    <location>
        <begin position="286"/>
        <end position="317"/>
    </location>
</feature>
<keyword evidence="3" id="KW-1185">Reference proteome</keyword>
<dbReference type="KEGG" id="swf:E3E12_05645"/>
<accession>A0A4Y6U973</accession>
<protein>
    <recommendedName>
        <fullName evidence="4">EcsC family protein</fullName>
    </recommendedName>
</protein>
<reference evidence="2 3" key="1">
    <citation type="submission" date="2019-03" db="EMBL/GenBank/DDBJ databases">
        <title>The complete genome sequence of Swingsia_sp. F3b2 LMG30590(T).</title>
        <authorList>
            <person name="Chua K.-O."/>
            <person name="Chan K.-G."/>
            <person name="See-Too W.-S."/>
        </authorList>
    </citation>
    <scope>NUCLEOTIDE SEQUENCE [LARGE SCALE GENOMIC DNA]</scope>
    <source>
        <strain evidence="2 3">F3b2</strain>
    </source>
</reference>
<dbReference type="AlphaFoldDB" id="A0A4Y6U973"/>
<dbReference type="OrthoDB" id="1238772at2"/>
<evidence type="ECO:0008006" key="4">
    <source>
        <dbReference type="Google" id="ProtNLM"/>
    </source>
</evidence>
<evidence type="ECO:0000313" key="3">
    <source>
        <dbReference type="Proteomes" id="UP000318709"/>
    </source>
</evidence>
<gene>
    <name evidence="2" type="ORF">E3E12_05645</name>
</gene>